<reference evidence="4" key="1">
    <citation type="submission" date="2018-02" db="EMBL/GenBank/DDBJ databases">
        <authorList>
            <person name="Hausmann B."/>
        </authorList>
    </citation>
    <scope>NUCLEOTIDE SEQUENCE [LARGE SCALE GENOMIC DNA]</scope>
    <source>
        <strain evidence="4">Peat soil MAG SbF1</strain>
    </source>
</reference>
<dbReference type="InterPro" id="IPR011335">
    <property type="entry name" value="Restrct_endonuc-II-like"/>
</dbReference>
<dbReference type="NCBIfam" id="TIGR03033">
    <property type="entry name" value="phage_rel_nuc"/>
    <property type="match status" value="1"/>
</dbReference>
<gene>
    <name evidence="3" type="ORF">SBF1_6930002</name>
</gene>
<evidence type="ECO:0000313" key="4">
    <source>
        <dbReference type="Proteomes" id="UP000238916"/>
    </source>
</evidence>
<evidence type="ECO:0000313" key="3">
    <source>
        <dbReference type="EMBL" id="SPF53684.1"/>
    </source>
</evidence>
<evidence type="ECO:0000256" key="1">
    <source>
        <dbReference type="ARBA" id="ARBA00022801"/>
    </source>
</evidence>
<dbReference type="InterPro" id="IPR019080">
    <property type="entry name" value="YqaJ_viral_recombinase"/>
</dbReference>
<evidence type="ECO:0000259" key="2">
    <source>
        <dbReference type="Pfam" id="PF09588"/>
    </source>
</evidence>
<proteinExistence type="predicted"/>
<dbReference type="OrthoDB" id="46225at2"/>
<name>A0A2U3LPE0_9FIRM</name>
<dbReference type="PANTHER" id="PTHR46609:SF6">
    <property type="entry name" value="EXONUCLEASE, PHAGE-TYPE_RECB, C-TERMINAL DOMAIN-CONTAINING PROTEIN-RELATED"/>
    <property type="match status" value="1"/>
</dbReference>
<keyword evidence="1" id="KW-0378">Hydrolase</keyword>
<dbReference type="Proteomes" id="UP000238916">
    <property type="component" value="Unassembled WGS sequence"/>
</dbReference>
<feature type="domain" description="YqaJ viral recombinase" evidence="2">
    <location>
        <begin position="12"/>
        <end position="145"/>
    </location>
</feature>
<organism evidence="3 4">
    <name type="scientific">Candidatus Desulfosporosinus infrequens</name>
    <dbReference type="NCBI Taxonomy" id="2043169"/>
    <lineage>
        <taxon>Bacteria</taxon>
        <taxon>Bacillati</taxon>
        <taxon>Bacillota</taxon>
        <taxon>Clostridia</taxon>
        <taxon>Eubacteriales</taxon>
        <taxon>Desulfitobacteriaceae</taxon>
        <taxon>Desulfosporosinus</taxon>
    </lineage>
</organism>
<dbReference type="GO" id="GO:0016787">
    <property type="term" value="F:hydrolase activity"/>
    <property type="evidence" value="ECO:0007669"/>
    <property type="project" value="UniProtKB-KW"/>
</dbReference>
<dbReference type="SUPFAM" id="SSF52980">
    <property type="entry name" value="Restriction endonuclease-like"/>
    <property type="match status" value="1"/>
</dbReference>
<dbReference type="InterPro" id="IPR017482">
    <property type="entry name" value="Lambda-type_endonuclease"/>
</dbReference>
<sequence>MKEIDLIQGSDEWKIWRSQHLTATDSSIIMQTNPFRSRLSLWEEKTLGWEQQFTQKEMDRMNAGQLLEPLAREHFQKETGLIVMPIVGEHEEFSFLGASFDGFTSDRKYSIEIKCGKKACILAQIGEIPPYSLTQMQKQMFISDLDKVLYYCFDGQVGILLEVNRDNEFIEIMLAKEIEFWDCIQKFNQPD</sequence>
<dbReference type="Gene3D" id="3.90.320.10">
    <property type="match status" value="1"/>
</dbReference>
<protein>
    <recommendedName>
        <fullName evidence="2">YqaJ viral recombinase domain-containing protein</fullName>
    </recommendedName>
</protein>
<dbReference type="InterPro" id="IPR051703">
    <property type="entry name" value="NF-kappa-B_Signaling_Reg"/>
</dbReference>
<dbReference type="InterPro" id="IPR011604">
    <property type="entry name" value="PDDEXK-like_dom_sf"/>
</dbReference>
<dbReference type="EMBL" id="OMOF01000660">
    <property type="protein sequence ID" value="SPF53684.1"/>
    <property type="molecule type" value="Genomic_DNA"/>
</dbReference>
<accession>A0A2U3LPE0</accession>
<dbReference type="Pfam" id="PF09588">
    <property type="entry name" value="YqaJ"/>
    <property type="match status" value="1"/>
</dbReference>
<dbReference type="AlphaFoldDB" id="A0A2U3LPE0"/>
<dbReference type="PANTHER" id="PTHR46609">
    <property type="entry name" value="EXONUCLEASE, PHAGE-TYPE/RECB, C-TERMINAL DOMAIN-CONTAINING PROTEIN"/>
    <property type="match status" value="1"/>
</dbReference>